<dbReference type="EMBL" id="BARU01035504">
    <property type="protein sequence ID" value="GAH81320.1"/>
    <property type="molecule type" value="Genomic_DNA"/>
</dbReference>
<keyword evidence="4" id="KW-0732">Signal</keyword>
<dbReference type="SUPFAM" id="SSF53850">
    <property type="entry name" value="Periplasmic binding protein-like II"/>
    <property type="match status" value="1"/>
</dbReference>
<dbReference type="GO" id="GO:1904680">
    <property type="term" value="F:peptide transmembrane transporter activity"/>
    <property type="evidence" value="ECO:0007669"/>
    <property type="project" value="TreeGrafter"/>
</dbReference>
<dbReference type="GO" id="GO:0030313">
    <property type="term" value="C:cell envelope"/>
    <property type="evidence" value="ECO:0007669"/>
    <property type="project" value="UniProtKB-SubCell"/>
</dbReference>
<protein>
    <recommendedName>
        <fullName evidence="5">Solute-binding protein family 5 domain-containing protein</fullName>
    </recommendedName>
</protein>
<name>X1JII8_9ZZZZ</name>
<dbReference type="GO" id="GO:0015833">
    <property type="term" value="P:peptide transport"/>
    <property type="evidence" value="ECO:0007669"/>
    <property type="project" value="TreeGrafter"/>
</dbReference>
<dbReference type="InterPro" id="IPR039424">
    <property type="entry name" value="SBP_5"/>
</dbReference>
<dbReference type="InterPro" id="IPR000914">
    <property type="entry name" value="SBP_5_dom"/>
</dbReference>
<comment type="subcellular location">
    <subcellularLocation>
        <location evidence="1">Cell envelope</location>
    </subcellularLocation>
</comment>
<organism evidence="6">
    <name type="scientific">marine sediment metagenome</name>
    <dbReference type="NCBI Taxonomy" id="412755"/>
    <lineage>
        <taxon>unclassified sequences</taxon>
        <taxon>metagenomes</taxon>
        <taxon>ecological metagenomes</taxon>
    </lineage>
</organism>
<evidence type="ECO:0000259" key="5">
    <source>
        <dbReference type="Pfam" id="PF00496"/>
    </source>
</evidence>
<dbReference type="PANTHER" id="PTHR30290">
    <property type="entry name" value="PERIPLASMIC BINDING COMPONENT OF ABC TRANSPORTER"/>
    <property type="match status" value="1"/>
</dbReference>
<evidence type="ECO:0000256" key="4">
    <source>
        <dbReference type="ARBA" id="ARBA00022729"/>
    </source>
</evidence>
<dbReference type="Pfam" id="PF00496">
    <property type="entry name" value="SBP_bac_5"/>
    <property type="match status" value="1"/>
</dbReference>
<gene>
    <name evidence="6" type="ORF">S03H2_55565</name>
</gene>
<evidence type="ECO:0000256" key="1">
    <source>
        <dbReference type="ARBA" id="ARBA00004196"/>
    </source>
</evidence>
<feature type="non-terminal residue" evidence="6">
    <location>
        <position position="254"/>
    </location>
</feature>
<dbReference type="Gene3D" id="3.10.105.10">
    <property type="entry name" value="Dipeptide-binding Protein, Domain 3"/>
    <property type="match status" value="1"/>
</dbReference>
<comment type="similarity">
    <text evidence="2">Belongs to the bacterial solute-binding protein 5 family.</text>
</comment>
<dbReference type="PANTHER" id="PTHR30290:SF10">
    <property type="entry name" value="PERIPLASMIC OLIGOPEPTIDE-BINDING PROTEIN-RELATED"/>
    <property type="match status" value="1"/>
</dbReference>
<evidence type="ECO:0000256" key="3">
    <source>
        <dbReference type="ARBA" id="ARBA00022448"/>
    </source>
</evidence>
<dbReference type="AlphaFoldDB" id="X1JII8"/>
<keyword evidence="3" id="KW-0813">Transport</keyword>
<reference evidence="6" key="1">
    <citation type="journal article" date="2014" name="Front. Microbiol.">
        <title>High frequency of phylogenetically diverse reductive dehalogenase-homologous genes in deep subseafloor sedimentary metagenomes.</title>
        <authorList>
            <person name="Kawai M."/>
            <person name="Futagami T."/>
            <person name="Toyoda A."/>
            <person name="Takaki Y."/>
            <person name="Nishi S."/>
            <person name="Hori S."/>
            <person name="Arai W."/>
            <person name="Tsubouchi T."/>
            <person name="Morono Y."/>
            <person name="Uchiyama I."/>
            <person name="Ito T."/>
            <person name="Fujiyama A."/>
            <person name="Inagaki F."/>
            <person name="Takami H."/>
        </authorList>
    </citation>
    <scope>NUCLEOTIDE SEQUENCE</scope>
    <source>
        <strain evidence="6">Expedition CK06-06</strain>
    </source>
</reference>
<sequence length="254" mass="28833">MLKEWVHDDYLVMVKNPDSYEADKVQIDEIYCVMIEEQSTALALYEGGELNALREVPLEDMDRVKADPVLSKELRIAPRLCTYYYGFNTEKFPFDNPLVRKAFASAIDREILIATVTKGEQKPATTFVCPGIFGHVDPAEEIGYPFDPEKAKKFLADAGYPGGEGFPVVTLMFNTSESHRKIAQVIQSMWQQVLDIKVNLANQEWGTFLATCREDAPQIYRSGWCTDYPDANCWLNEVFHSKSASNYANFSNPE</sequence>
<accession>X1JII8</accession>
<evidence type="ECO:0000313" key="6">
    <source>
        <dbReference type="EMBL" id="GAH81320.1"/>
    </source>
</evidence>
<comment type="caution">
    <text evidence="6">The sequence shown here is derived from an EMBL/GenBank/DDBJ whole genome shotgun (WGS) entry which is preliminary data.</text>
</comment>
<dbReference type="Gene3D" id="3.40.190.10">
    <property type="entry name" value="Periplasmic binding protein-like II"/>
    <property type="match status" value="1"/>
</dbReference>
<proteinExistence type="inferred from homology"/>
<evidence type="ECO:0000256" key="2">
    <source>
        <dbReference type="ARBA" id="ARBA00005695"/>
    </source>
</evidence>
<dbReference type="CDD" id="cd08504">
    <property type="entry name" value="PBP2_OppA"/>
    <property type="match status" value="1"/>
</dbReference>
<feature type="domain" description="Solute-binding protein family 5" evidence="5">
    <location>
        <begin position="1"/>
        <end position="245"/>
    </location>
</feature>